<dbReference type="InterPro" id="IPR000219">
    <property type="entry name" value="DH_dom"/>
</dbReference>
<feature type="domain" description="PH" evidence="9">
    <location>
        <begin position="762"/>
        <end position="861"/>
    </location>
</feature>
<dbReference type="Gene3D" id="1.20.900.10">
    <property type="entry name" value="Dbl homology (DH) domain"/>
    <property type="match status" value="1"/>
</dbReference>
<dbReference type="CDD" id="cd00821">
    <property type="entry name" value="PH"/>
    <property type="match status" value="1"/>
</dbReference>
<dbReference type="InterPro" id="IPR011993">
    <property type="entry name" value="PH-like_dom_sf"/>
</dbReference>
<evidence type="ECO:0000259" key="9">
    <source>
        <dbReference type="PROSITE" id="PS50003"/>
    </source>
</evidence>
<keyword evidence="5 8" id="KW-0863">Zinc-finger</keyword>
<feature type="domain" description="DH" evidence="10">
    <location>
        <begin position="355"/>
        <end position="598"/>
    </location>
</feature>
<dbReference type="SMART" id="SM00325">
    <property type="entry name" value="RhoGEF"/>
    <property type="match status" value="1"/>
</dbReference>
<evidence type="ECO:0000256" key="2">
    <source>
        <dbReference type="ARBA" id="ARBA00022490"/>
    </source>
</evidence>
<feature type="domain" description="PH" evidence="9">
    <location>
        <begin position="623"/>
        <end position="734"/>
    </location>
</feature>
<dbReference type="OrthoDB" id="660555at2759"/>
<keyword evidence="2" id="KW-0963">Cytoplasm</keyword>
<proteinExistence type="predicted"/>
<evidence type="ECO:0000256" key="8">
    <source>
        <dbReference type="PROSITE-ProRule" id="PRU00091"/>
    </source>
</evidence>
<dbReference type="SUPFAM" id="SSF57903">
    <property type="entry name" value="FYVE/PHD zinc finger"/>
    <property type="match status" value="2"/>
</dbReference>
<dbReference type="PANTHER" id="PTHR12673">
    <property type="entry name" value="FACIOGENITAL DYSPLASIA PROTEIN"/>
    <property type="match status" value="1"/>
</dbReference>
<reference evidence="12 13" key="1">
    <citation type="journal article" date="2014" name="Genome Biol. Evol.">
        <title>The secreted proteins of Achlya hypogyna and Thraustotheca clavata identify the ancestral oomycete secretome and reveal gene acquisitions by horizontal gene transfer.</title>
        <authorList>
            <person name="Misner I."/>
            <person name="Blouin N."/>
            <person name="Leonard G."/>
            <person name="Richards T.A."/>
            <person name="Lane C.E."/>
        </authorList>
    </citation>
    <scope>NUCLEOTIDE SEQUENCE [LARGE SCALE GENOMIC DNA]</scope>
    <source>
        <strain evidence="12 13">ATCC 34112</strain>
    </source>
</reference>
<dbReference type="InterPro" id="IPR013083">
    <property type="entry name" value="Znf_RING/FYVE/PHD"/>
</dbReference>
<dbReference type="InterPro" id="IPR011011">
    <property type="entry name" value="Znf_FYVE_PHD"/>
</dbReference>
<evidence type="ECO:0000256" key="3">
    <source>
        <dbReference type="ARBA" id="ARBA00022658"/>
    </source>
</evidence>
<accession>A0A1V9Y8X7</accession>
<dbReference type="EMBL" id="JNBS01004828">
    <property type="protein sequence ID" value="OQR82182.1"/>
    <property type="molecule type" value="Genomic_DNA"/>
</dbReference>
<dbReference type="PROSITE" id="PS50178">
    <property type="entry name" value="ZF_FYVE"/>
    <property type="match status" value="2"/>
</dbReference>
<evidence type="ECO:0000259" key="10">
    <source>
        <dbReference type="PROSITE" id="PS50010"/>
    </source>
</evidence>
<evidence type="ECO:0000313" key="13">
    <source>
        <dbReference type="Proteomes" id="UP000243217"/>
    </source>
</evidence>
<comment type="subcellular location">
    <subcellularLocation>
        <location evidence="1">Cytoplasm</location>
        <location evidence="1">Cytoskeleton</location>
    </subcellularLocation>
</comment>
<evidence type="ECO:0000256" key="4">
    <source>
        <dbReference type="ARBA" id="ARBA00022723"/>
    </source>
</evidence>
<dbReference type="Gene3D" id="3.30.40.10">
    <property type="entry name" value="Zinc/RING finger domain, C3HC4 (zinc finger)"/>
    <property type="match status" value="2"/>
</dbReference>
<dbReference type="Proteomes" id="UP000243217">
    <property type="component" value="Unassembled WGS sequence"/>
</dbReference>
<feature type="domain" description="PH" evidence="9">
    <location>
        <begin position="185"/>
        <end position="307"/>
    </location>
</feature>
<keyword evidence="3" id="KW-0344">Guanine-nucleotide releasing factor</keyword>
<dbReference type="SMART" id="SM00064">
    <property type="entry name" value="FYVE"/>
    <property type="match status" value="2"/>
</dbReference>
<dbReference type="PROSITE" id="PS50003">
    <property type="entry name" value="PH_DOMAIN"/>
    <property type="match status" value="4"/>
</dbReference>
<dbReference type="AlphaFoldDB" id="A0A1V9Y8X7"/>
<feature type="domain" description="FYVE-type" evidence="11">
    <location>
        <begin position="113"/>
        <end position="172"/>
    </location>
</feature>
<dbReference type="InterPro" id="IPR035899">
    <property type="entry name" value="DBL_dom_sf"/>
</dbReference>
<evidence type="ECO:0000256" key="1">
    <source>
        <dbReference type="ARBA" id="ARBA00004245"/>
    </source>
</evidence>
<feature type="domain" description="FYVE-type" evidence="11">
    <location>
        <begin position="889"/>
        <end position="948"/>
    </location>
</feature>
<dbReference type="SUPFAM" id="SSF50729">
    <property type="entry name" value="PH domain-like"/>
    <property type="match status" value="4"/>
</dbReference>
<evidence type="ECO:0000256" key="6">
    <source>
        <dbReference type="ARBA" id="ARBA00022833"/>
    </source>
</evidence>
<feature type="domain" description="PH" evidence="9">
    <location>
        <begin position="1"/>
        <end position="91"/>
    </location>
</feature>
<keyword evidence="4" id="KW-0479">Metal-binding</keyword>
<evidence type="ECO:0000256" key="5">
    <source>
        <dbReference type="ARBA" id="ARBA00022771"/>
    </source>
</evidence>
<dbReference type="SUPFAM" id="SSF48065">
    <property type="entry name" value="DBL homology domain (DH-domain)"/>
    <property type="match status" value="1"/>
</dbReference>
<keyword evidence="7" id="KW-0206">Cytoskeleton</keyword>
<dbReference type="InterPro" id="IPR000306">
    <property type="entry name" value="Znf_FYVE"/>
</dbReference>
<keyword evidence="6" id="KW-0862">Zinc</keyword>
<dbReference type="InterPro" id="IPR017455">
    <property type="entry name" value="Znf_FYVE-rel"/>
</dbReference>
<keyword evidence="13" id="KW-1185">Reference proteome</keyword>
<dbReference type="Pfam" id="PF01363">
    <property type="entry name" value="FYVE"/>
    <property type="match status" value="2"/>
</dbReference>
<dbReference type="PANTHER" id="PTHR12673:SF159">
    <property type="entry name" value="LD03170P"/>
    <property type="match status" value="1"/>
</dbReference>
<dbReference type="GO" id="GO:0008270">
    <property type="term" value="F:zinc ion binding"/>
    <property type="evidence" value="ECO:0007669"/>
    <property type="project" value="UniProtKB-KW"/>
</dbReference>
<dbReference type="SMART" id="SM00233">
    <property type="entry name" value="PH"/>
    <property type="match status" value="4"/>
</dbReference>
<protein>
    <submittedName>
        <fullName evidence="12">Uncharacterized protein</fullName>
    </submittedName>
</protein>
<name>A0A1V9Y8X7_9STRA</name>
<dbReference type="Gene3D" id="2.30.29.30">
    <property type="entry name" value="Pleckstrin-homology domain (PH domain)/Phosphotyrosine-binding domain (PTB)"/>
    <property type="match status" value="4"/>
</dbReference>
<dbReference type="GO" id="GO:0005085">
    <property type="term" value="F:guanyl-nucleotide exchange factor activity"/>
    <property type="evidence" value="ECO:0007669"/>
    <property type="project" value="UniProtKB-KW"/>
</dbReference>
<dbReference type="InterPro" id="IPR001849">
    <property type="entry name" value="PH_domain"/>
</dbReference>
<dbReference type="InterPro" id="IPR051092">
    <property type="entry name" value="FYVE_RhoGEF_PH"/>
</dbReference>
<sequence>MLHLFNDMLLYSDILPAKTYHCRRSVDFASAACGIDEQLPESFQALFTEEKTRLHSDCAFKVNSAEKSFVLLASSVEEKTQWVHLIASAIATTQKSIVPENSFENPAAVWIPDGAVESCSLCQRRFGVSFRRHHCRRCGNVVCGHCSTRRAIVIDNDLNEKRVCDKCFPILNAVKKCALKWLSCLIEFKGILFRLRKRRWIEYYYELKGGVLKQYTVDCTQSLSSDTIAMAGAIIIRNVDKYGKPNCFKISSRDVADQLYKMSPLKAYTKRMLKSNSLEQSEQEWVLSATCNQEWSQWIEALDTSANKAVARTSIRSRRSIDTGSNLSLRDTELSDNDLSPLIIIETAESKQERYRHEILKEIIRSEQSYVECLGECIRVFVQPLLLRQLEGQKLESTKQGFQRRISQLSHIKQEKLHRTFTLLGITKRTQVRSAGSSILPLESLARKSQLDATMAVFFTSMDQIFILNQQLLDHLKRHLAETESMPNSATHCIGAIFNAYASLFQMYASYASHHEAALSAIESDDFVSILARIQLKMDVGTLHKLQAYLNMPMERIPKYKVFLEEVLACTDESHVDYPALLSSVQKVNHVVHCIQDTIVARECKRKLKEVEIQYGIKLRRTNYIKGGILRKVCRGTVKNYHVVLLNHALLYAPTGLIACYQKKHKIIELAGASAFKMAESLPESVLQAISPRNPDFSNKNAFYFRSSRKSFLLVSESEDAQHEWVSKIQETIYKLDCNHRLSSNSDDDERSPHIIDMFMRKPVKSGWLQVKSAKKKWKKQWVTVDYHHFTIGNSFQTCPEVTLVIVSCTVQCSKNISTQFEIKGDSAIETLTDDSPGYEVTIEAGDDRDEWIRAISHCIESGSLEGSHLGLSAISEPAQHFAPVLQFHNSSKKCMLCSSTFTLYRLRHHCRNCGTLVCSSCSKSRVILSHHSPRSVRVCDLCMDEHTAPGII</sequence>
<dbReference type="Pfam" id="PF00621">
    <property type="entry name" value="RhoGEF"/>
    <property type="match status" value="1"/>
</dbReference>
<gene>
    <name evidence="12" type="ORF">THRCLA_11071</name>
</gene>
<dbReference type="PROSITE" id="PS50010">
    <property type="entry name" value="DH_2"/>
    <property type="match status" value="1"/>
</dbReference>
<organism evidence="12 13">
    <name type="scientific">Thraustotheca clavata</name>
    <dbReference type="NCBI Taxonomy" id="74557"/>
    <lineage>
        <taxon>Eukaryota</taxon>
        <taxon>Sar</taxon>
        <taxon>Stramenopiles</taxon>
        <taxon>Oomycota</taxon>
        <taxon>Saprolegniomycetes</taxon>
        <taxon>Saprolegniales</taxon>
        <taxon>Achlyaceae</taxon>
        <taxon>Thraustotheca</taxon>
    </lineage>
</organism>
<evidence type="ECO:0000259" key="11">
    <source>
        <dbReference type="PROSITE" id="PS50178"/>
    </source>
</evidence>
<dbReference type="GO" id="GO:0005737">
    <property type="term" value="C:cytoplasm"/>
    <property type="evidence" value="ECO:0007669"/>
    <property type="project" value="TreeGrafter"/>
</dbReference>
<evidence type="ECO:0000256" key="7">
    <source>
        <dbReference type="ARBA" id="ARBA00023212"/>
    </source>
</evidence>
<evidence type="ECO:0000313" key="12">
    <source>
        <dbReference type="EMBL" id="OQR82182.1"/>
    </source>
</evidence>
<comment type="caution">
    <text evidence="12">The sequence shown here is derived from an EMBL/GenBank/DDBJ whole genome shotgun (WGS) entry which is preliminary data.</text>
</comment>
<dbReference type="GO" id="GO:0005856">
    <property type="term" value="C:cytoskeleton"/>
    <property type="evidence" value="ECO:0007669"/>
    <property type="project" value="UniProtKB-SubCell"/>
</dbReference>
<dbReference type="STRING" id="74557.A0A1V9Y8X7"/>